<dbReference type="Gene3D" id="1.25.40.390">
    <property type="match status" value="1"/>
</dbReference>
<sequence length="548" mass="61744">MKAKIFALSIMVCGALSLSSCKTGLDLEPNDRLTDAQLWSDQSLVLMYTNNFYAQLPSEFNGIISPSWLLSSLTDDAMVPSTSTSATSARGIANQLFDASNSPLNSTWNSRYTFIRRANLYLQNIDKVPGDPALNTRLKAEVRFLRAYYYYDLVQWFGGVPIITTAQNYDDVDLFRPRNTIAECYDFLIAEMDLAANDLPTSYSTADAGRITKQAALAIKCRVEMLKGDWATAAATAKTIMDFKKNPLLATYTSVFTTPAATNTEVILAVQHNNSKDERGTQFDLYSMSPYYGGSGSNCPTQNLVDDYEMKTTGKAITDPTSGYDPTKPYLNRDPRLDATILYDNVVFKSRNMQMYTGGQDVTVNTGLGITAEKISPTGYYLKKFTNEGNNIMDANVRSSYNWPLIRFAEVLLNYAECQNMAVGPDDNVYDAINQIRKRAGMPNLPANLTKEEMISVIRHERRIELAFEGFRYWDAKRWKTAENWFSSAANPIRKATITYVAATNTRTYDFTKTVTYNRSFLEKHYVFPIPKTEMDKPGNLMIQNKDW</sequence>
<proteinExistence type="inferred from homology"/>
<evidence type="ECO:0000259" key="6">
    <source>
        <dbReference type="Pfam" id="PF07980"/>
    </source>
</evidence>
<dbReference type="InterPro" id="IPR011990">
    <property type="entry name" value="TPR-like_helical_dom_sf"/>
</dbReference>
<comment type="caution">
    <text evidence="8">The sequence shown here is derived from an EMBL/GenBank/DDBJ whole genome shotgun (WGS) entry which is preliminary data.</text>
</comment>
<dbReference type="InterPro" id="IPR033985">
    <property type="entry name" value="SusD-like_N"/>
</dbReference>
<comment type="similarity">
    <text evidence="2">Belongs to the SusD family.</text>
</comment>
<dbReference type="OrthoDB" id="5694214at2"/>
<protein>
    <recommendedName>
        <fullName evidence="10">RagB/SusD family nutrient uptake outer membrane protein</fullName>
    </recommendedName>
</protein>
<dbReference type="AlphaFoldDB" id="A0A2S5A2E7"/>
<comment type="subcellular location">
    <subcellularLocation>
        <location evidence="1">Cell outer membrane</location>
    </subcellularLocation>
</comment>
<reference evidence="8 9" key="1">
    <citation type="submission" date="2018-01" db="EMBL/GenBank/DDBJ databases">
        <authorList>
            <person name="Gaut B.S."/>
            <person name="Morton B.R."/>
            <person name="Clegg M.T."/>
            <person name="Duvall M.R."/>
        </authorList>
    </citation>
    <scope>NUCLEOTIDE SEQUENCE [LARGE SCALE GENOMIC DNA]</scope>
    <source>
        <strain evidence="8 9">HR-AV</strain>
    </source>
</reference>
<dbReference type="CDD" id="cd08977">
    <property type="entry name" value="SusD"/>
    <property type="match status" value="1"/>
</dbReference>
<dbReference type="PROSITE" id="PS51257">
    <property type="entry name" value="PROKAR_LIPOPROTEIN"/>
    <property type="match status" value="1"/>
</dbReference>
<dbReference type="SUPFAM" id="SSF48452">
    <property type="entry name" value="TPR-like"/>
    <property type="match status" value="1"/>
</dbReference>
<dbReference type="GO" id="GO:0009279">
    <property type="term" value="C:cell outer membrane"/>
    <property type="evidence" value="ECO:0007669"/>
    <property type="project" value="UniProtKB-SubCell"/>
</dbReference>
<organism evidence="8 9">
    <name type="scientific">Solitalea longa</name>
    <dbReference type="NCBI Taxonomy" id="2079460"/>
    <lineage>
        <taxon>Bacteria</taxon>
        <taxon>Pseudomonadati</taxon>
        <taxon>Bacteroidota</taxon>
        <taxon>Sphingobacteriia</taxon>
        <taxon>Sphingobacteriales</taxon>
        <taxon>Sphingobacteriaceae</taxon>
        <taxon>Solitalea</taxon>
    </lineage>
</organism>
<dbReference type="RefSeq" id="WP_103789071.1">
    <property type="nucleotide sequence ID" value="NZ_PQVF01000006.1"/>
</dbReference>
<evidence type="ECO:0000256" key="1">
    <source>
        <dbReference type="ARBA" id="ARBA00004442"/>
    </source>
</evidence>
<evidence type="ECO:0000313" key="8">
    <source>
        <dbReference type="EMBL" id="POY36768.1"/>
    </source>
</evidence>
<keyword evidence="4" id="KW-0472">Membrane</keyword>
<keyword evidence="5" id="KW-0998">Cell outer membrane</keyword>
<feature type="domain" description="SusD-like N-terminal" evidence="7">
    <location>
        <begin position="68"/>
        <end position="223"/>
    </location>
</feature>
<evidence type="ECO:0000256" key="5">
    <source>
        <dbReference type="ARBA" id="ARBA00023237"/>
    </source>
</evidence>
<evidence type="ECO:0000256" key="4">
    <source>
        <dbReference type="ARBA" id="ARBA00023136"/>
    </source>
</evidence>
<evidence type="ECO:0000256" key="3">
    <source>
        <dbReference type="ARBA" id="ARBA00022729"/>
    </source>
</evidence>
<dbReference type="Proteomes" id="UP000236893">
    <property type="component" value="Unassembled WGS sequence"/>
</dbReference>
<dbReference type="InterPro" id="IPR012944">
    <property type="entry name" value="SusD_RagB_dom"/>
</dbReference>
<feature type="domain" description="RagB/SusD" evidence="6">
    <location>
        <begin position="265"/>
        <end position="548"/>
    </location>
</feature>
<dbReference type="EMBL" id="PQVF01000006">
    <property type="protein sequence ID" value="POY36768.1"/>
    <property type="molecule type" value="Genomic_DNA"/>
</dbReference>
<dbReference type="Pfam" id="PF14322">
    <property type="entry name" value="SusD-like_3"/>
    <property type="match status" value="1"/>
</dbReference>
<keyword evidence="3" id="KW-0732">Signal</keyword>
<evidence type="ECO:0000313" key="9">
    <source>
        <dbReference type="Proteomes" id="UP000236893"/>
    </source>
</evidence>
<gene>
    <name evidence="8" type="ORF">C3K47_10445</name>
</gene>
<keyword evidence="9" id="KW-1185">Reference proteome</keyword>
<evidence type="ECO:0008006" key="10">
    <source>
        <dbReference type="Google" id="ProtNLM"/>
    </source>
</evidence>
<dbReference type="Pfam" id="PF07980">
    <property type="entry name" value="SusD_RagB"/>
    <property type="match status" value="1"/>
</dbReference>
<evidence type="ECO:0000256" key="2">
    <source>
        <dbReference type="ARBA" id="ARBA00006275"/>
    </source>
</evidence>
<evidence type="ECO:0000259" key="7">
    <source>
        <dbReference type="Pfam" id="PF14322"/>
    </source>
</evidence>
<name>A0A2S5A2E7_9SPHI</name>
<accession>A0A2S5A2E7</accession>